<evidence type="ECO:0000313" key="3">
    <source>
        <dbReference type="Proteomes" id="UP000553343"/>
    </source>
</evidence>
<reference evidence="2 3" key="1">
    <citation type="submission" date="2020-06" db="EMBL/GenBank/DDBJ databases">
        <title>High-quality draft genome of sulfate reducer Desulfobacter latus type strain AcrS2 isolated from marine sediment.</title>
        <authorList>
            <person name="Hoppe M."/>
            <person name="Larsen C.K."/>
            <person name="Marshall I.P.G."/>
            <person name="Schramm A."/>
            <person name="Marietou A.G."/>
        </authorList>
    </citation>
    <scope>NUCLEOTIDE SEQUENCE [LARGE SCALE GENOMIC DNA]</scope>
    <source>
        <strain evidence="2 3">AcRS2</strain>
    </source>
</reference>
<keyword evidence="3" id="KW-1185">Reference proteome</keyword>
<sequence>MNKKSILGIVLALAAIAAIGVFRFLGSSDMLKEVKLPDAVTVKGYVGGEKMGFLANDAVKKILDKKYRITIDAHKKGSVEMVKDPVYRTPDTDFFWPSNFVCVEWFKKTGGISKGADVIFNSPIVLYCPSKVADALIKIGVVKVQEDVHYIVDFPKLVDLAINRTKWKDIDLPMIPGSIKVLSTDPAQSNSGNIFFGLLANVLYGDVVGAATIGDILPKIKAYYDRMGFQQKSSGDIFDLFISNPYTYPLLVGYENQLIEYAIQNSNDYSIDFLKKNIRTLYPQPTVWSSHPLIAVNEKGQRLMEALKDPEIQQIAWEKHGFRSSVKGIRNDPSKHKVSGLPEVITSIIQMPSAETMDIILNTIKQ</sequence>
<keyword evidence="1" id="KW-0472">Membrane</keyword>
<keyword evidence="1" id="KW-1133">Transmembrane helix</keyword>
<dbReference type="EMBL" id="JACADJ010000024">
    <property type="protein sequence ID" value="NWH05085.1"/>
    <property type="molecule type" value="Genomic_DNA"/>
</dbReference>
<evidence type="ECO:0000313" key="2">
    <source>
        <dbReference type="EMBL" id="NWH05085.1"/>
    </source>
</evidence>
<dbReference type="SUPFAM" id="SSF53850">
    <property type="entry name" value="Periplasmic binding protein-like II"/>
    <property type="match status" value="1"/>
</dbReference>
<dbReference type="RefSeq" id="WP_178366542.1">
    <property type="nucleotide sequence ID" value="NZ_JACADJ010000024.1"/>
</dbReference>
<feature type="transmembrane region" description="Helical" evidence="1">
    <location>
        <begin position="6"/>
        <end position="25"/>
    </location>
</feature>
<dbReference type="AlphaFoldDB" id="A0A850T7M2"/>
<keyword evidence="1" id="KW-0812">Transmembrane</keyword>
<protein>
    <submittedName>
        <fullName evidence="2">Uncharacterized protein</fullName>
    </submittedName>
</protein>
<name>A0A850T7M2_9BACT</name>
<proteinExistence type="predicted"/>
<evidence type="ECO:0000256" key="1">
    <source>
        <dbReference type="SAM" id="Phobius"/>
    </source>
</evidence>
<organism evidence="2 3">
    <name type="scientific">Desulfobacter latus</name>
    <dbReference type="NCBI Taxonomy" id="2292"/>
    <lineage>
        <taxon>Bacteria</taxon>
        <taxon>Pseudomonadati</taxon>
        <taxon>Thermodesulfobacteriota</taxon>
        <taxon>Desulfobacteria</taxon>
        <taxon>Desulfobacterales</taxon>
        <taxon>Desulfobacteraceae</taxon>
        <taxon>Desulfobacter</taxon>
    </lineage>
</organism>
<dbReference type="Proteomes" id="UP000553343">
    <property type="component" value="Unassembled WGS sequence"/>
</dbReference>
<accession>A0A850T7M2</accession>
<gene>
    <name evidence="2" type="ORF">HXW94_08830</name>
</gene>
<comment type="caution">
    <text evidence="2">The sequence shown here is derived from an EMBL/GenBank/DDBJ whole genome shotgun (WGS) entry which is preliminary data.</text>
</comment>